<reference evidence="2 3" key="1">
    <citation type="submission" date="2023-03" db="EMBL/GenBank/DDBJ databases">
        <title>Draft genome sequence of type strain Streptomyces ferralitis JCM 14344.</title>
        <authorList>
            <person name="Klaysubun C."/>
            <person name="Duangmal K."/>
        </authorList>
    </citation>
    <scope>NUCLEOTIDE SEQUENCE [LARGE SCALE GENOMIC DNA]</scope>
    <source>
        <strain evidence="2 3">JCM 14344</strain>
    </source>
</reference>
<feature type="chain" id="PRO_5045447903" evidence="1">
    <location>
        <begin position="27"/>
        <end position="185"/>
    </location>
</feature>
<dbReference type="Proteomes" id="UP001220022">
    <property type="component" value="Unassembled WGS sequence"/>
</dbReference>
<keyword evidence="1" id="KW-0732">Signal</keyword>
<protein>
    <submittedName>
        <fullName evidence="2">Uncharacterized protein</fullName>
    </submittedName>
</protein>
<name>A0ABT5Z5K7_9ACTN</name>
<accession>A0ABT5Z5K7</accession>
<evidence type="ECO:0000313" key="3">
    <source>
        <dbReference type="Proteomes" id="UP001220022"/>
    </source>
</evidence>
<proteinExistence type="predicted"/>
<dbReference type="RefSeq" id="WP_275818570.1">
    <property type="nucleotide sequence ID" value="NZ_BAAANM010000010.1"/>
</dbReference>
<comment type="caution">
    <text evidence="2">The sequence shown here is derived from an EMBL/GenBank/DDBJ whole genome shotgun (WGS) entry which is preliminary data.</text>
</comment>
<organism evidence="2 3">
    <name type="scientific">Streptantibioticus ferralitis</name>
    <dbReference type="NCBI Taxonomy" id="236510"/>
    <lineage>
        <taxon>Bacteria</taxon>
        <taxon>Bacillati</taxon>
        <taxon>Actinomycetota</taxon>
        <taxon>Actinomycetes</taxon>
        <taxon>Kitasatosporales</taxon>
        <taxon>Streptomycetaceae</taxon>
        <taxon>Streptantibioticus</taxon>
    </lineage>
</organism>
<keyword evidence="3" id="KW-1185">Reference proteome</keyword>
<evidence type="ECO:0000256" key="1">
    <source>
        <dbReference type="SAM" id="SignalP"/>
    </source>
</evidence>
<dbReference type="EMBL" id="JARHTQ010000020">
    <property type="protein sequence ID" value="MDF2259105.1"/>
    <property type="molecule type" value="Genomic_DNA"/>
</dbReference>
<feature type="signal peptide" evidence="1">
    <location>
        <begin position="1"/>
        <end position="26"/>
    </location>
</feature>
<gene>
    <name evidence="2" type="ORF">P2L57_26350</name>
</gene>
<sequence>MKTSLRLGVVAAALLSAVAAIPTASAADLPSVKTDAPLQTVKAAGFNVDRHAKAGTAKILTANAQLAAASANVCGAGYTISTGAWRYGTWGTTYTWTNGNTTGPNYEDRPICAVFFNDTGSAHYMGVRLSTNYTSIGPVRNFGTFSSYAGPVYQSKGYCGTVYSYMKAPNGAVVVDNDQTVGACD</sequence>
<evidence type="ECO:0000313" key="2">
    <source>
        <dbReference type="EMBL" id="MDF2259105.1"/>
    </source>
</evidence>